<dbReference type="GO" id="GO:0016926">
    <property type="term" value="P:protein desumoylation"/>
    <property type="evidence" value="ECO:0007669"/>
    <property type="project" value="TreeGrafter"/>
</dbReference>
<gene>
    <name evidence="6" type="ORF">J8A68_003967</name>
</gene>
<dbReference type="Proteomes" id="UP000694255">
    <property type="component" value="Unassembled WGS sequence"/>
</dbReference>
<feature type="region of interest" description="Disordered" evidence="4">
    <location>
        <begin position="1"/>
        <end position="34"/>
    </location>
</feature>
<dbReference type="OrthoDB" id="1939479at2759"/>
<dbReference type="PROSITE" id="PS50600">
    <property type="entry name" value="ULP_PROTEASE"/>
    <property type="match status" value="1"/>
</dbReference>
<accession>A0A8J5UXR6</accession>
<dbReference type="InterPro" id="IPR003653">
    <property type="entry name" value="Peptidase_C48_C"/>
</dbReference>
<dbReference type="PANTHER" id="PTHR12606:SF141">
    <property type="entry name" value="GH15225P-RELATED"/>
    <property type="match status" value="1"/>
</dbReference>
<dbReference type="GO" id="GO:0005634">
    <property type="term" value="C:nucleus"/>
    <property type="evidence" value="ECO:0007669"/>
    <property type="project" value="TreeGrafter"/>
</dbReference>
<keyword evidence="1" id="KW-0645">Protease</keyword>
<evidence type="ECO:0000256" key="2">
    <source>
        <dbReference type="ARBA" id="ARBA00022801"/>
    </source>
</evidence>
<dbReference type="GeneID" id="73470767"/>
<evidence type="ECO:0000313" key="6">
    <source>
        <dbReference type="EMBL" id="KAG7662524.1"/>
    </source>
</evidence>
<keyword evidence="2" id="KW-0378">Hydrolase</keyword>
<dbReference type="GO" id="GO:0006508">
    <property type="term" value="P:proteolysis"/>
    <property type="evidence" value="ECO:0007669"/>
    <property type="project" value="UniProtKB-KW"/>
</dbReference>
<dbReference type="RefSeq" id="XP_049262757.1">
    <property type="nucleotide sequence ID" value="XM_049407876.1"/>
</dbReference>
<organism evidence="6 7">
    <name type="scientific">[Candida] subhashii</name>
    <dbReference type="NCBI Taxonomy" id="561895"/>
    <lineage>
        <taxon>Eukaryota</taxon>
        <taxon>Fungi</taxon>
        <taxon>Dikarya</taxon>
        <taxon>Ascomycota</taxon>
        <taxon>Saccharomycotina</taxon>
        <taxon>Pichiomycetes</taxon>
        <taxon>Debaryomycetaceae</taxon>
        <taxon>Spathaspora</taxon>
    </lineage>
</organism>
<evidence type="ECO:0000313" key="7">
    <source>
        <dbReference type="Proteomes" id="UP000694255"/>
    </source>
</evidence>
<reference evidence="6 7" key="1">
    <citation type="journal article" date="2021" name="DNA Res.">
        <title>Genome analysis of Candida subhashii reveals its hybrid nature and dual mitochondrial genome conformations.</title>
        <authorList>
            <person name="Mixao V."/>
            <person name="Hegedusova E."/>
            <person name="Saus E."/>
            <person name="Pryszcz L.P."/>
            <person name="Cillingova A."/>
            <person name="Nosek J."/>
            <person name="Gabaldon T."/>
        </authorList>
    </citation>
    <scope>NUCLEOTIDE SEQUENCE [LARGE SCALE GENOMIC DNA]</scope>
    <source>
        <strain evidence="6 7">CBS 10753</strain>
    </source>
</reference>
<dbReference type="AlphaFoldDB" id="A0A8J5UXR6"/>
<dbReference type="GO" id="GO:0016929">
    <property type="term" value="F:deSUMOylase activity"/>
    <property type="evidence" value="ECO:0007669"/>
    <property type="project" value="TreeGrafter"/>
</dbReference>
<evidence type="ECO:0000256" key="3">
    <source>
        <dbReference type="ARBA" id="ARBA00022807"/>
    </source>
</evidence>
<comment type="caution">
    <text evidence="6">The sequence shown here is derived from an EMBL/GenBank/DDBJ whole genome shotgun (WGS) entry which is preliminary data.</text>
</comment>
<keyword evidence="3" id="KW-0788">Thiol protease</keyword>
<evidence type="ECO:0000256" key="4">
    <source>
        <dbReference type="SAM" id="MobiDB-lite"/>
    </source>
</evidence>
<evidence type="ECO:0000259" key="5">
    <source>
        <dbReference type="PROSITE" id="PS50600"/>
    </source>
</evidence>
<name>A0A8J5UXR6_9ASCO</name>
<proteinExistence type="predicted"/>
<keyword evidence="7" id="KW-1185">Reference proteome</keyword>
<dbReference type="EMBL" id="JAGSYN010000172">
    <property type="protein sequence ID" value="KAG7662524.1"/>
    <property type="molecule type" value="Genomic_DNA"/>
</dbReference>
<dbReference type="PANTHER" id="PTHR12606">
    <property type="entry name" value="SENTRIN/SUMO-SPECIFIC PROTEASE"/>
    <property type="match status" value="1"/>
</dbReference>
<sequence>MNDMDNPLLLDSRSYQRLPNEYNNEDPITHNPTTTHNEDASLLVKMLHFIQSYFKIYELYNRLLATFANPIPTQDTLPKQEEPVDIESYNASDSDVEIIKVNQHIITNDYHLLQRNTPIRENSILLLDDHQEQDEVGPPFGTTSSSDILRELAFARLNRTQKYHDSKQQAAHKEQYGTDLSIADTSSTIRPMKYYKQQPMPSTVRQSVNRTIFDEEPTKPTPYQESILNYYIPSKPLSMSSYSIIDNFISDYYIDKISSIYTKAHDSIQEIITQKRLESISKLKPLTDDQLAHVYKAWNSSNQLFVTNYQIEIYSRDLQTLRDGSWLNDNIIDYYFNLIMKEYPDVFGWTTHFYTALESKGYQGVARWAKRKKLNSFEKKMILVPVNISNTHWALAVINNTAKTITYFDSLDRYNSGNPQAVANLNEYMKSEAARLGLGEVEYQLIAHSKTPQQNNGSDCGVFTCTAAKHIAGGRSLNYGQKDMKLMRRRMTFEIMNNKLLD</sequence>
<dbReference type="Pfam" id="PF02902">
    <property type="entry name" value="Peptidase_C48"/>
    <property type="match status" value="1"/>
</dbReference>
<dbReference type="FunFam" id="3.30.310.130:FF:000008">
    <property type="entry name" value="Ubiquitin-like-specific protease 1"/>
    <property type="match status" value="1"/>
</dbReference>
<feature type="domain" description="Ubiquitin-like protease family profile" evidence="5">
    <location>
        <begin position="311"/>
        <end position="471"/>
    </location>
</feature>
<evidence type="ECO:0000256" key="1">
    <source>
        <dbReference type="ARBA" id="ARBA00022670"/>
    </source>
</evidence>
<protein>
    <recommendedName>
        <fullName evidence="5">Ubiquitin-like protease family profile domain-containing protein</fullName>
    </recommendedName>
</protein>